<sequence length="150" mass="16554">MTTNNWTALWGLCKAPAAVKEATAPNCIRISNPRVLTKSLSSPPQDIACNFLLPRYCTQIPRPTPRTMCIRSLGVILFTLRKSKEDEEELDRWPPRETVLPLKPVVREQVSVMPPSRQFVGGSGPGEGLEVEGMDKGKLGLESGHWGKST</sequence>
<evidence type="ECO:0000313" key="3">
    <source>
        <dbReference type="Proteomes" id="UP000070700"/>
    </source>
</evidence>
<dbReference type="AlphaFoldDB" id="A0A132B1R0"/>
<evidence type="ECO:0000313" key="2">
    <source>
        <dbReference type="EMBL" id="KUJ06310.1"/>
    </source>
</evidence>
<gene>
    <name evidence="2" type="ORF">LY89DRAFT_678862</name>
</gene>
<evidence type="ECO:0000256" key="1">
    <source>
        <dbReference type="SAM" id="MobiDB-lite"/>
    </source>
</evidence>
<organism evidence="2 3">
    <name type="scientific">Mollisia scopiformis</name>
    <name type="common">Conifer needle endophyte fungus</name>
    <name type="synonym">Phialocephala scopiformis</name>
    <dbReference type="NCBI Taxonomy" id="149040"/>
    <lineage>
        <taxon>Eukaryota</taxon>
        <taxon>Fungi</taxon>
        <taxon>Dikarya</taxon>
        <taxon>Ascomycota</taxon>
        <taxon>Pezizomycotina</taxon>
        <taxon>Leotiomycetes</taxon>
        <taxon>Helotiales</taxon>
        <taxon>Mollisiaceae</taxon>
        <taxon>Mollisia</taxon>
    </lineage>
</organism>
<dbReference type="RefSeq" id="XP_018060665.1">
    <property type="nucleotide sequence ID" value="XM_018213774.1"/>
</dbReference>
<proteinExistence type="predicted"/>
<protein>
    <submittedName>
        <fullName evidence="2">Uncharacterized protein</fullName>
    </submittedName>
</protein>
<dbReference type="KEGG" id="psco:LY89DRAFT_678862"/>
<dbReference type="Proteomes" id="UP000070700">
    <property type="component" value="Unassembled WGS sequence"/>
</dbReference>
<name>A0A132B1R0_MOLSC</name>
<keyword evidence="3" id="KW-1185">Reference proteome</keyword>
<reference evidence="2 3" key="1">
    <citation type="submission" date="2015-10" db="EMBL/GenBank/DDBJ databases">
        <title>Full genome of DAOMC 229536 Phialocephala scopiformis, a fungal endophyte of spruce producing the potent anti-insectan compound rugulosin.</title>
        <authorList>
            <consortium name="DOE Joint Genome Institute"/>
            <person name="Walker A.K."/>
            <person name="Frasz S.L."/>
            <person name="Seifert K.A."/>
            <person name="Miller J.D."/>
            <person name="Mondo S.J."/>
            <person name="Labutti K."/>
            <person name="Lipzen A."/>
            <person name="Dockter R."/>
            <person name="Kennedy M."/>
            <person name="Grigoriev I.V."/>
            <person name="Spatafora J.W."/>
        </authorList>
    </citation>
    <scope>NUCLEOTIDE SEQUENCE [LARGE SCALE GENOMIC DNA]</scope>
    <source>
        <strain evidence="2 3">CBS 120377</strain>
    </source>
</reference>
<feature type="region of interest" description="Disordered" evidence="1">
    <location>
        <begin position="113"/>
        <end position="150"/>
    </location>
</feature>
<dbReference type="GeneID" id="28823500"/>
<accession>A0A132B1R0</accession>
<dbReference type="InParanoid" id="A0A132B1R0"/>
<dbReference type="EMBL" id="KQ947448">
    <property type="protein sequence ID" value="KUJ06310.1"/>
    <property type="molecule type" value="Genomic_DNA"/>
</dbReference>